<dbReference type="InterPro" id="IPR024983">
    <property type="entry name" value="CHAT_dom"/>
</dbReference>
<dbReference type="Gene3D" id="1.25.40.10">
    <property type="entry name" value="Tetratricopeptide repeat domain"/>
    <property type="match status" value="1"/>
</dbReference>
<name>A0ABT5G6A6_9ACTN</name>
<feature type="domain" description="CHAT" evidence="1">
    <location>
        <begin position="624"/>
        <end position="856"/>
    </location>
</feature>
<dbReference type="InterPro" id="IPR011990">
    <property type="entry name" value="TPR-like_helical_dom_sf"/>
</dbReference>
<evidence type="ECO:0000259" key="1">
    <source>
        <dbReference type="Pfam" id="PF12770"/>
    </source>
</evidence>
<dbReference type="Proteomes" id="UP001221328">
    <property type="component" value="Unassembled WGS sequence"/>
</dbReference>
<accession>A0ABT5G6A6</accession>
<dbReference type="RefSeq" id="WP_272178538.1">
    <property type="nucleotide sequence ID" value="NZ_JAQOSK010000022.1"/>
</dbReference>
<evidence type="ECO:0000313" key="2">
    <source>
        <dbReference type="EMBL" id="MDC2960390.1"/>
    </source>
</evidence>
<proteinExistence type="predicted"/>
<dbReference type="SUPFAM" id="SSF48452">
    <property type="entry name" value="TPR-like"/>
    <property type="match status" value="1"/>
</dbReference>
<evidence type="ECO:0000313" key="3">
    <source>
        <dbReference type="Proteomes" id="UP001221328"/>
    </source>
</evidence>
<dbReference type="Pfam" id="PF12770">
    <property type="entry name" value="CHAT"/>
    <property type="match status" value="1"/>
</dbReference>
<organism evidence="2 3">
    <name type="scientific">Streptomyces gilvifuscus</name>
    <dbReference type="NCBI Taxonomy" id="1550617"/>
    <lineage>
        <taxon>Bacteria</taxon>
        <taxon>Bacillati</taxon>
        <taxon>Actinomycetota</taxon>
        <taxon>Actinomycetes</taxon>
        <taxon>Kitasatosporales</taxon>
        <taxon>Streptomycetaceae</taxon>
        <taxon>Streptomyces</taxon>
    </lineage>
</organism>
<dbReference type="EMBL" id="JAQOSK010000022">
    <property type="protein sequence ID" value="MDC2960390.1"/>
    <property type="molecule type" value="Genomic_DNA"/>
</dbReference>
<keyword evidence="3" id="KW-1185">Reference proteome</keyword>
<protein>
    <submittedName>
        <fullName evidence="2">CHAT domain-containing protein</fullName>
    </submittedName>
</protein>
<gene>
    <name evidence="2" type="ORF">PO587_38790</name>
</gene>
<reference evidence="2 3" key="1">
    <citation type="journal article" date="2015" name="Int. J. Syst. Evol. Microbiol.">
        <title>Streptomyces gilvifuscus sp. nov., an actinomycete that produces antibacterial compounds isolated from soil.</title>
        <authorList>
            <person name="Nguyen T.M."/>
            <person name="Kim J."/>
        </authorList>
    </citation>
    <scope>NUCLEOTIDE SEQUENCE [LARGE SCALE GENOMIC DNA]</scope>
    <source>
        <strain evidence="2 3">T113</strain>
    </source>
</reference>
<sequence length="864" mass="94749">MMARSPRENLTDRLAHPDTAFSLALTTATRHPAAASAEFVQNDERSRAASLFHESNWGELYDLYDRLAERAWKANCRTEALRLHIAARAVAKRAGDVAALLDTTRFLAERHRLSTAFLAAEAWNLQQLTTSPTPETAMYHVIAWRARSELCEPVAAYESAVVFSDQSLAVAQRFPAAPGVARARTQTLLQRGNTERLRGHLETAYAFLREARQQAEQLQGKDASAHIQGLIARAHARMDVTVGHFESALSMYLEAEDYFRKSESSVNVRVVRVARVAALRLLGRFPEALALCRELAQECEELGQDRTRGQILLEQAEVLEEMDEGEEAGHILEQARRYHEGRRTLEAARWNRHMGRRLIISKGDMERAAAHLTTSLDIAIRDEGPDLTRTWYVLHDLSRLEIFDPLRLVASRTALVGADLQRDRLSLPRNRWALHEQREEVYAGALMVHTAAQQHEDVARIVELGRSDVLDHILENPTRGTHQSLTELPLVLPPSDPDRVQEVFRSARAIHTALTGDPAGSSRIEAPTLPGRLPSATEADALADVVVLLQVGRGSEGWWSSVASRTRHGSWHASRQTAPPELDALLSLLATGEPLPEYGISDRTWEALGRFLLPHDTAWGGTTEHPLSLLLSPDLRLWQLPYGALRRDGVCLLDVAEVTLTPSLRTQSLLHRAHTSTDPVPEAAAAPAASVLDPQLNGHQNENEALSAWPGSHLHLDTLDPARDLTTAALLYLSGLGDAAGATRLGPLGITLDLLAALRLPRLLILNGCWTGTAASRYGRDPLSLAVGGLLGGARTVVAGIGYINSWSSAQVGAAVLSSIARGETPGSALRQAQRTLRNTYPELGPYDWAGMCLIGLGEQPLVH</sequence>
<comment type="caution">
    <text evidence="2">The sequence shown here is derived from an EMBL/GenBank/DDBJ whole genome shotgun (WGS) entry which is preliminary data.</text>
</comment>